<dbReference type="InterPro" id="IPR041628">
    <property type="entry name" value="ChlI/MoxR_AAA_lid"/>
</dbReference>
<dbReference type="Pfam" id="PF13519">
    <property type="entry name" value="VWA_2"/>
    <property type="match status" value="1"/>
</dbReference>
<dbReference type="AlphaFoldDB" id="A0A0E4GX97"/>
<evidence type="ECO:0000313" key="4">
    <source>
        <dbReference type="Proteomes" id="UP000199251"/>
    </source>
</evidence>
<evidence type="ECO:0000259" key="2">
    <source>
        <dbReference type="PROSITE" id="PS50234"/>
    </source>
</evidence>
<dbReference type="InterPro" id="IPR011704">
    <property type="entry name" value="ATPase_dyneun-rel_AAA"/>
</dbReference>
<dbReference type="EMBL" id="CTEE01000001">
    <property type="protein sequence ID" value="CQD11011.1"/>
    <property type="molecule type" value="Genomic_DNA"/>
</dbReference>
<dbReference type="Gene3D" id="3.40.50.410">
    <property type="entry name" value="von Willebrand factor, type A domain"/>
    <property type="match status" value="1"/>
</dbReference>
<dbReference type="InterPro" id="IPR052989">
    <property type="entry name" value="Mg-chelatase_DI-like"/>
</dbReference>
<dbReference type="SUPFAM" id="SSF52540">
    <property type="entry name" value="P-loop containing nucleoside triphosphate hydrolases"/>
    <property type="match status" value="1"/>
</dbReference>
<comment type="similarity">
    <text evidence="1">Belongs to the Mg-chelatase subunits D/I family.</text>
</comment>
<sequence length="564" mass="60465">MKPYPFSAIVGHDQLRLALLLCAVRPEIGGALIRGEKGTAKSTAVRGLAVLLSAATGHNGAGSGLVEMPLGATEDRVIGSLDLQRVLRDGEHAFSPGLLARAHGGVLYVDEVNLLHDHLVDVLLDAAAMGRVHIERDGISHSHEARFVLIGTMNPEEGELRPQLLDRFGLTVEVHASRDVEVRAEVIRQRMAYEADPDGFATRYAAADAELAQRIAAARALVDDVVLPDNELRRIAALCAAFDVDGMRADLVVARTCVAHAAWRGATTVAEQDIRVAAELALPHRRRRDPFDDPGIDREQLDEALEVRARALTVPGVGEGAPGRRSRGRNLSGSVVAAADADDPGAHGLHLFATLLSAAERAEAGPLRPRLDDLRRAVREGREGNLVIFVVDASGSMAARDRMAAVSGATLSLLRDAYQRRDKVAVITFRQQEARLLLPPTSSAHIAGRRLARFDTGGKTPLAEGLLAARALIVRERARDRARRPLVVVLTDGRATAGPDPLDRSRIAASRLVAEGAAAVVVDCETSYVRLGLAQQLARQLGAPTIRLEQLHADHLTRAVRSAA</sequence>
<dbReference type="PANTHER" id="PTHR35023">
    <property type="entry name" value="CHELATASE-RELATED"/>
    <property type="match status" value="1"/>
</dbReference>
<reference evidence="3 4" key="1">
    <citation type="submission" date="2015-03" db="EMBL/GenBank/DDBJ databases">
        <authorList>
            <person name="Urmite Genomes"/>
        </authorList>
    </citation>
    <scope>NUCLEOTIDE SEQUENCE [LARGE SCALE GENOMIC DNA]</scope>
    <source>
        <strain evidence="3 4">CSUR P1491</strain>
    </source>
</reference>
<evidence type="ECO:0000313" key="3">
    <source>
        <dbReference type="EMBL" id="CQD11011.1"/>
    </source>
</evidence>
<dbReference type="Pfam" id="PF17863">
    <property type="entry name" value="AAA_lid_2"/>
    <property type="match status" value="1"/>
</dbReference>
<proteinExistence type="inferred from homology"/>
<dbReference type="InterPro" id="IPR002035">
    <property type="entry name" value="VWF_A"/>
</dbReference>
<dbReference type="PROSITE" id="PS50234">
    <property type="entry name" value="VWFA"/>
    <property type="match status" value="1"/>
</dbReference>
<dbReference type="CDD" id="cd01451">
    <property type="entry name" value="vWA_Magnesium_chelatase"/>
    <property type="match status" value="1"/>
</dbReference>
<dbReference type="SUPFAM" id="SSF53300">
    <property type="entry name" value="vWA-like"/>
    <property type="match status" value="1"/>
</dbReference>
<dbReference type="PANTHER" id="PTHR35023:SF1">
    <property type="entry name" value="MG-PROTOPORPHYRIN IX CHELATASE"/>
    <property type="match status" value="1"/>
</dbReference>
<dbReference type="STRING" id="141349.BN1232_02041"/>
<evidence type="ECO:0000256" key="1">
    <source>
        <dbReference type="ARBA" id="ARBA00005799"/>
    </source>
</evidence>
<dbReference type="Gene3D" id="1.10.8.80">
    <property type="entry name" value="Magnesium chelatase subunit I, C-Terminal domain"/>
    <property type="match status" value="1"/>
</dbReference>
<organism evidence="3 4">
    <name type="scientific">Mycobacterium lentiflavum</name>
    <dbReference type="NCBI Taxonomy" id="141349"/>
    <lineage>
        <taxon>Bacteria</taxon>
        <taxon>Bacillati</taxon>
        <taxon>Actinomycetota</taxon>
        <taxon>Actinomycetes</taxon>
        <taxon>Mycobacteriales</taxon>
        <taxon>Mycobacteriaceae</taxon>
        <taxon>Mycobacterium</taxon>
        <taxon>Mycobacterium simiae complex</taxon>
    </lineage>
</organism>
<dbReference type="SMART" id="SM00327">
    <property type="entry name" value="VWA"/>
    <property type="match status" value="1"/>
</dbReference>
<dbReference type="GO" id="GO:0005524">
    <property type="term" value="F:ATP binding"/>
    <property type="evidence" value="ECO:0007669"/>
    <property type="project" value="InterPro"/>
</dbReference>
<dbReference type="Pfam" id="PF07728">
    <property type="entry name" value="AAA_5"/>
    <property type="match status" value="1"/>
</dbReference>
<dbReference type="SMART" id="SM00382">
    <property type="entry name" value="AAA"/>
    <property type="match status" value="1"/>
</dbReference>
<protein>
    <submittedName>
        <fullName evidence="3">Magnesium chelatase</fullName>
    </submittedName>
</protein>
<dbReference type="Gene3D" id="3.40.50.300">
    <property type="entry name" value="P-loop containing nucleotide triphosphate hydrolases"/>
    <property type="match status" value="1"/>
</dbReference>
<feature type="domain" description="VWFA" evidence="2">
    <location>
        <begin position="386"/>
        <end position="522"/>
    </location>
</feature>
<dbReference type="InterPro" id="IPR041702">
    <property type="entry name" value="BchD/ChlD_VWA"/>
</dbReference>
<dbReference type="RefSeq" id="WP_090601227.1">
    <property type="nucleotide sequence ID" value="NZ_CTEE01000001.1"/>
</dbReference>
<dbReference type="GO" id="GO:0016887">
    <property type="term" value="F:ATP hydrolysis activity"/>
    <property type="evidence" value="ECO:0007669"/>
    <property type="project" value="InterPro"/>
</dbReference>
<dbReference type="OrthoDB" id="9775079at2"/>
<dbReference type="InterPro" id="IPR027417">
    <property type="entry name" value="P-loop_NTPase"/>
</dbReference>
<dbReference type="InterPro" id="IPR036465">
    <property type="entry name" value="vWFA_dom_sf"/>
</dbReference>
<gene>
    <name evidence="3" type="ORF">BN1232_02041</name>
</gene>
<dbReference type="InterPro" id="IPR003593">
    <property type="entry name" value="AAA+_ATPase"/>
</dbReference>
<accession>A0A0E4GX97</accession>
<name>A0A0E4GX97_MYCLN</name>
<dbReference type="Proteomes" id="UP000199251">
    <property type="component" value="Unassembled WGS sequence"/>
</dbReference>